<reference evidence="1 2" key="1">
    <citation type="submission" date="2016-05" db="EMBL/GenBank/DDBJ databases">
        <title>A degradative enzymes factory behind the ericoid mycorrhizal symbiosis.</title>
        <authorList>
            <consortium name="DOE Joint Genome Institute"/>
            <person name="Martino E."/>
            <person name="Morin E."/>
            <person name="Grelet G."/>
            <person name="Kuo A."/>
            <person name="Kohler A."/>
            <person name="Daghino S."/>
            <person name="Barry K."/>
            <person name="Choi C."/>
            <person name="Cichocki N."/>
            <person name="Clum A."/>
            <person name="Copeland A."/>
            <person name="Hainaut M."/>
            <person name="Haridas S."/>
            <person name="Labutti K."/>
            <person name="Lindquist E."/>
            <person name="Lipzen A."/>
            <person name="Khouja H.-R."/>
            <person name="Murat C."/>
            <person name="Ohm R."/>
            <person name="Olson A."/>
            <person name="Spatafora J."/>
            <person name="Veneault-Fourrey C."/>
            <person name="Henrissat B."/>
            <person name="Grigoriev I."/>
            <person name="Martin F."/>
            <person name="Perotto S."/>
        </authorList>
    </citation>
    <scope>NUCLEOTIDE SEQUENCE [LARGE SCALE GENOMIC DNA]</scope>
    <source>
        <strain evidence="1 2">UAMH 7357</strain>
    </source>
</reference>
<evidence type="ECO:0000313" key="1">
    <source>
        <dbReference type="EMBL" id="PMD23345.1"/>
    </source>
</evidence>
<name>A0A2J6QAT0_9HELO</name>
<accession>A0A2J6QAT0</accession>
<protein>
    <submittedName>
        <fullName evidence="1">Uncharacterized protein</fullName>
    </submittedName>
</protein>
<dbReference type="Proteomes" id="UP000235672">
    <property type="component" value="Unassembled WGS sequence"/>
</dbReference>
<dbReference type="EMBL" id="KZ613475">
    <property type="protein sequence ID" value="PMD23345.1"/>
    <property type="molecule type" value="Genomic_DNA"/>
</dbReference>
<evidence type="ECO:0000313" key="2">
    <source>
        <dbReference type="Proteomes" id="UP000235672"/>
    </source>
</evidence>
<keyword evidence="2" id="KW-1185">Reference proteome</keyword>
<sequence length="251" mass="29090">MKSRKKENRRQVLVRSDTNLVGLVKAMKLKDVIESWLYLDVRYNGPSSKVQCFVHLQYNDSSSKAPSLFSDCVVEAHQITSAYLGYLTQQAETRPKTGSQKPNSGPDGEAEKVTIKYNHFEKNINEDLGIWLAVKIKNNRDFQSILRKPYVLILPRILSVWEDLFFNRKGVPTLKNSNYVYINSNVKQGLIVLHYAIRKYIDSNLDDLLGKTTQERIHNVIQDIKFRVVHLDRWVIEDFLFPGMWKACIKA</sequence>
<organism evidence="1 2">
    <name type="scientific">Hyaloscypha hepaticicola</name>
    <dbReference type="NCBI Taxonomy" id="2082293"/>
    <lineage>
        <taxon>Eukaryota</taxon>
        <taxon>Fungi</taxon>
        <taxon>Dikarya</taxon>
        <taxon>Ascomycota</taxon>
        <taxon>Pezizomycotina</taxon>
        <taxon>Leotiomycetes</taxon>
        <taxon>Helotiales</taxon>
        <taxon>Hyaloscyphaceae</taxon>
        <taxon>Hyaloscypha</taxon>
    </lineage>
</organism>
<dbReference type="AlphaFoldDB" id="A0A2J6QAT0"/>
<gene>
    <name evidence="1" type="ORF">NA56DRAFT_747198</name>
</gene>
<proteinExistence type="predicted"/>